<dbReference type="AlphaFoldDB" id="B1LG12"/>
<evidence type="ECO:0000313" key="2">
    <source>
        <dbReference type="Proteomes" id="UP000007011"/>
    </source>
</evidence>
<gene>
    <name evidence="1" type="ordered locus">EcSMS35_0080</name>
</gene>
<protein>
    <submittedName>
        <fullName evidence="1">Uncharacterized protein</fullName>
    </submittedName>
</protein>
<organism evidence="1 2">
    <name type="scientific">Escherichia coli (strain SMS-3-5 / SECEC)</name>
    <dbReference type="NCBI Taxonomy" id="439855"/>
    <lineage>
        <taxon>Bacteria</taxon>
        <taxon>Pseudomonadati</taxon>
        <taxon>Pseudomonadota</taxon>
        <taxon>Gammaproteobacteria</taxon>
        <taxon>Enterobacterales</taxon>
        <taxon>Enterobacteriaceae</taxon>
        <taxon>Escherichia</taxon>
    </lineage>
</organism>
<dbReference type="Proteomes" id="UP000007011">
    <property type="component" value="Chromosome"/>
</dbReference>
<evidence type="ECO:0000313" key="1">
    <source>
        <dbReference type="EMBL" id="ACB16149.1"/>
    </source>
</evidence>
<accession>B1LG12</accession>
<dbReference type="HOGENOM" id="CLU_3233619_0_0_6"/>
<dbReference type="EMBL" id="CP000970">
    <property type="protein sequence ID" value="ACB16149.1"/>
    <property type="molecule type" value="Genomic_DNA"/>
</dbReference>
<proteinExistence type="predicted"/>
<dbReference type="KEGG" id="ecm:EcSMS35_0080"/>
<reference evidence="1 2" key="1">
    <citation type="journal article" date="2008" name="J. Bacteriol.">
        <title>Insights into the environmental resistance gene pool from the genome sequence of the multidrug-resistant environmental isolate Escherichia coli SMS-3-5.</title>
        <authorList>
            <person name="Fricke W.F."/>
            <person name="Wright M.S."/>
            <person name="Lindell A.H."/>
            <person name="Harkins D.M."/>
            <person name="Baker-Austin C."/>
            <person name="Ravel J."/>
            <person name="Stepanauskas R."/>
        </authorList>
    </citation>
    <scope>NUCLEOTIDE SEQUENCE [LARGE SCALE GENOMIC DNA]</scope>
    <source>
        <strain evidence="2">SMS-3-5 / SECEC</strain>
    </source>
</reference>
<name>B1LG12_ECOSM</name>
<sequence length="43" mass="4839">MVKQKLISLVLTTAAQLANLTNAELTLAERFCCVRVDIRFCIQ</sequence>